<reference evidence="5 6" key="1">
    <citation type="submission" date="2021-02" db="EMBL/GenBank/DDBJ databases">
        <title>Plant Genome Project.</title>
        <authorList>
            <person name="Zhang R.-G."/>
        </authorList>
    </citation>
    <scope>NUCLEOTIDE SEQUENCE [LARGE SCALE GENOMIC DNA]</scope>
    <source>
        <tissue evidence="5">Leaves</tissue>
    </source>
</reference>
<dbReference type="Pfam" id="PF23197">
    <property type="entry name" value="IG_AIR9"/>
    <property type="match status" value="1"/>
</dbReference>
<gene>
    <name evidence="5" type="ORF">JRO89_XS08G0001000</name>
</gene>
<dbReference type="PANTHER" id="PTHR31149">
    <property type="entry name" value="EXPRESSED PROTEIN"/>
    <property type="match status" value="1"/>
</dbReference>
<dbReference type="InterPro" id="IPR056284">
    <property type="entry name" value="AIR9-like_A9"/>
</dbReference>
<sequence length="807" mass="89680">MENGHGGGGKLADKLSGLRLNENENDPSNNNNNDNLFQVMKAVEAAEATIKQQACFDSQFHFLIIIFIFICVEENNRLRIELHYKIQQLEKYKLEETVAQRPHGDPWNQNQSHRGPHESVPSVSNLENRIKSMGNTSPADPSGPLVLHQDLKPNIEDAAMQNRLDNHSESSKNNGTLKGLSGSGHTHADTMGPSQLSSPSTTSFSPTRYQIDGEYDTRFNLSGHGLMPVAEVNNPSSLWKQDLVVKIREHEEEILQLRKHLAEYHIKEAQIRNEKYVLEKRIAYMRLAFDQQQQDLVDAASKALSYRQDIIEENIHLTYQLQAAQQERSTFVQSLLPLLAEYSLQPPVPDAQSIVSNVKVLFKHLQEKLILTESKLKESQYQLAPWRSELNLSTVAPQSPSHSTGAALDTSKKNGLELVPQPTYSHGKLPTTSDAQAATNWELLGHNQGGFGGGIGKNLDDDMRRYSPLASRNPASQDIPAQFASTQEDAHATQYGDETANKQVKFSVPVNNSEMDDPDTEEHQNERDHSSNWASGNSPYNTNLDDPNSSYSPYLPPVLEEPSSSFSEAADDDAMPAIEGLQISGEAFPGQQLQACGYSINGTTSCNFEWVRHLEDGSVNYIDGAKQPNYLLTADDVDTYLAIEVQPLDDRKRKGELVKVFANEHKKITCDPEMQNCIEKTLYSGHASYKVSLSTGYLDIWEPATLVIKREGYSIKHSGTSDAVINEKFSPSTTVSIPYGTATEFFIIGSAGNEHPLRADSSATDVSCARDTIVLTLRLFIIKVEDVLLAKGGKERREVFSFTSKAH</sequence>
<feature type="compositionally biased region" description="Low complexity" evidence="2">
    <location>
        <begin position="193"/>
        <end position="207"/>
    </location>
</feature>
<dbReference type="Gene3D" id="2.60.40.2700">
    <property type="match status" value="1"/>
</dbReference>
<feature type="region of interest" description="Disordered" evidence="2">
    <location>
        <begin position="510"/>
        <end position="569"/>
    </location>
</feature>
<evidence type="ECO:0000313" key="6">
    <source>
        <dbReference type="Proteomes" id="UP000827721"/>
    </source>
</evidence>
<dbReference type="Pfam" id="PF23080">
    <property type="entry name" value="DUF7046"/>
    <property type="match status" value="2"/>
</dbReference>
<feature type="domain" description="AIR9-like A9" evidence="4">
    <location>
        <begin position="579"/>
        <end position="660"/>
    </location>
</feature>
<organism evidence="5 6">
    <name type="scientific">Xanthoceras sorbifolium</name>
    <dbReference type="NCBI Taxonomy" id="99658"/>
    <lineage>
        <taxon>Eukaryota</taxon>
        <taxon>Viridiplantae</taxon>
        <taxon>Streptophyta</taxon>
        <taxon>Embryophyta</taxon>
        <taxon>Tracheophyta</taxon>
        <taxon>Spermatophyta</taxon>
        <taxon>Magnoliopsida</taxon>
        <taxon>eudicotyledons</taxon>
        <taxon>Gunneridae</taxon>
        <taxon>Pentapetalae</taxon>
        <taxon>rosids</taxon>
        <taxon>malvids</taxon>
        <taxon>Sapindales</taxon>
        <taxon>Sapindaceae</taxon>
        <taxon>Xanthoceroideae</taxon>
        <taxon>Xanthoceras</taxon>
    </lineage>
</organism>
<dbReference type="Proteomes" id="UP000827721">
    <property type="component" value="Unassembled WGS sequence"/>
</dbReference>
<evidence type="ECO:0000313" key="5">
    <source>
        <dbReference type="EMBL" id="KAH7565688.1"/>
    </source>
</evidence>
<accession>A0ABQ8HN42</accession>
<evidence type="ECO:0000259" key="3">
    <source>
        <dbReference type="Pfam" id="PF23080"/>
    </source>
</evidence>
<evidence type="ECO:0000256" key="2">
    <source>
        <dbReference type="SAM" id="MobiDB-lite"/>
    </source>
</evidence>
<dbReference type="PANTHER" id="PTHR31149:SF10">
    <property type="entry name" value="OS05G0100900 PROTEIN"/>
    <property type="match status" value="1"/>
</dbReference>
<evidence type="ECO:0000259" key="4">
    <source>
        <dbReference type="Pfam" id="PF23197"/>
    </source>
</evidence>
<feature type="compositionally biased region" description="Basic and acidic residues" evidence="2">
    <location>
        <begin position="521"/>
        <end position="530"/>
    </location>
</feature>
<feature type="compositionally biased region" description="Gly residues" evidence="2">
    <location>
        <begin position="1"/>
        <end position="10"/>
    </location>
</feature>
<protein>
    <submittedName>
        <fullName evidence="5">Uncharacterized protein</fullName>
    </submittedName>
</protein>
<keyword evidence="6" id="KW-1185">Reference proteome</keyword>
<feature type="domain" description="DUF7046" evidence="3">
    <location>
        <begin position="669"/>
        <end position="694"/>
    </location>
</feature>
<keyword evidence="1" id="KW-0175">Coiled coil</keyword>
<dbReference type="InterPro" id="IPR055474">
    <property type="entry name" value="DUF7046"/>
</dbReference>
<comment type="caution">
    <text evidence="5">The sequence shown here is derived from an EMBL/GenBank/DDBJ whole genome shotgun (WGS) entry which is preliminary data.</text>
</comment>
<name>A0ABQ8HN42_9ROSI</name>
<feature type="coiled-coil region" evidence="1">
    <location>
        <begin position="240"/>
        <end position="267"/>
    </location>
</feature>
<feature type="compositionally biased region" description="Polar residues" evidence="2">
    <location>
        <begin position="531"/>
        <end position="552"/>
    </location>
</feature>
<dbReference type="EMBL" id="JAFEMO010000008">
    <property type="protein sequence ID" value="KAH7565688.1"/>
    <property type="molecule type" value="Genomic_DNA"/>
</dbReference>
<feature type="region of interest" description="Disordered" evidence="2">
    <location>
        <begin position="166"/>
        <end position="208"/>
    </location>
</feature>
<evidence type="ECO:0000256" key="1">
    <source>
        <dbReference type="SAM" id="Coils"/>
    </source>
</evidence>
<feature type="region of interest" description="Disordered" evidence="2">
    <location>
        <begin position="1"/>
        <end position="33"/>
    </location>
</feature>
<feature type="domain" description="DUF7046" evidence="3">
    <location>
        <begin position="695"/>
        <end position="786"/>
    </location>
</feature>
<proteinExistence type="predicted"/>
<feature type="region of interest" description="Disordered" evidence="2">
    <location>
        <begin position="101"/>
        <end position="122"/>
    </location>
</feature>